<accession>A0A5E8CMD6</accession>
<name>A0A5E8CMD6_9ZZZZ</name>
<reference evidence="1" key="1">
    <citation type="submission" date="2019-09" db="EMBL/GenBank/DDBJ databases">
        <authorList>
            <person name="Needham M D."/>
        </authorList>
    </citation>
    <scope>NUCLEOTIDE SEQUENCE</scope>
</reference>
<proteinExistence type="predicted"/>
<organism evidence="1">
    <name type="scientific">seawater metagenome</name>
    <dbReference type="NCBI Taxonomy" id="1561972"/>
    <lineage>
        <taxon>unclassified sequences</taxon>
        <taxon>metagenomes</taxon>
        <taxon>ecological metagenomes</taxon>
    </lineage>
</organism>
<gene>
    <name evidence="1" type="ORF">CPAV1605_845</name>
</gene>
<dbReference type="EMBL" id="CABVLZ010000003">
    <property type="protein sequence ID" value="VVU95120.1"/>
    <property type="molecule type" value="Genomic_DNA"/>
</dbReference>
<dbReference type="AlphaFoldDB" id="A0A5E8CMD6"/>
<evidence type="ECO:0000313" key="1">
    <source>
        <dbReference type="EMBL" id="VVU95120.1"/>
    </source>
</evidence>
<sequence length="416" mass="47232">MDSLRAILNAYNVGSFIINSHGSLSGGTYSVDSDFHFITVAPLGEGAPDTQERMLREFNSKPEMILDILNHDTQLGPFYQVRHHPAGTNMNDLNLQFRPFFGVQRVPLGIRTFPLPASFTDRVSMSVENPYEGAIMFSNEDYKVLNGKTILLSQLVPLLKKNKVPGGVFVVWTCRSCPDPELDGDEQEVSLRPMRQVSASTDVKMSGIISKFLQLKDEGKLNQKEIIQNAIQNGIIYSQGPLPPSILSDSKIQEIKRGDVEEQEQIEAEIARLLGRLYLSKSVKKEKLPGDFKCTSKKRAEEILSTRENGNIAIQNILTIYHNSDLSSINKLKELKKLMSTIKSYQITSLESLINKCESLSTYIYALINIAKSINSYSWFEMVSEENDEIEEIVDEIEEKEVIKYKNKYMRYYIKY</sequence>
<protein>
    <submittedName>
        <fullName evidence="1">Uncharacterized protein</fullName>
    </submittedName>
</protein>